<keyword evidence="2" id="KW-1185">Reference proteome</keyword>
<sequence>MSIAEVGVGVAAVARFELHQRNGASVSPLSESPSCLRFCLCPVECAPFSPSLLLCRPIASALLPSLSRSPSLLDSGDSGASEFERQRVLRDQGSKPS</sequence>
<accession>A0ACC0ILG4</accession>
<evidence type="ECO:0000313" key="2">
    <source>
        <dbReference type="Proteomes" id="UP001060215"/>
    </source>
</evidence>
<dbReference type="Proteomes" id="UP001060215">
    <property type="component" value="Chromosome 3"/>
</dbReference>
<protein>
    <submittedName>
        <fullName evidence="1">Uncharacterized protein</fullName>
    </submittedName>
</protein>
<reference evidence="1 2" key="1">
    <citation type="journal article" date="2022" name="Plant J.">
        <title>Chromosome-level genome of Camellia lanceoleosa provides a valuable resource for understanding genome evolution and self-incompatibility.</title>
        <authorList>
            <person name="Gong W."/>
            <person name="Xiao S."/>
            <person name="Wang L."/>
            <person name="Liao Z."/>
            <person name="Chang Y."/>
            <person name="Mo W."/>
            <person name="Hu G."/>
            <person name="Li W."/>
            <person name="Zhao G."/>
            <person name="Zhu H."/>
            <person name="Hu X."/>
            <person name="Ji K."/>
            <person name="Xiang X."/>
            <person name="Song Q."/>
            <person name="Yuan D."/>
            <person name="Jin S."/>
            <person name="Zhang L."/>
        </authorList>
    </citation>
    <scope>NUCLEOTIDE SEQUENCE [LARGE SCALE GENOMIC DNA]</scope>
    <source>
        <strain evidence="1">SQ_2022a</strain>
    </source>
</reference>
<gene>
    <name evidence="1" type="ORF">LOK49_LG02G02807</name>
</gene>
<dbReference type="EMBL" id="CM045760">
    <property type="protein sequence ID" value="KAI8025329.1"/>
    <property type="molecule type" value="Genomic_DNA"/>
</dbReference>
<evidence type="ECO:0000313" key="1">
    <source>
        <dbReference type="EMBL" id="KAI8025329.1"/>
    </source>
</evidence>
<proteinExistence type="predicted"/>
<organism evidence="1 2">
    <name type="scientific">Camellia lanceoleosa</name>
    <dbReference type="NCBI Taxonomy" id="1840588"/>
    <lineage>
        <taxon>Eukaryota</taxon>
        <taxon>Viridiplantae</taxon>
        <taxon>Streptophyta</taxon>
        <taxon>Embryophyta</taxon>
        <taxon>Tracheophyta</taxon>
        <taxon>Spermatophyta</taxon>
        <taxon>Magnoliopsida</taxon>
        <taxon>eudicotyledons</taxon>
        <taxon>Gunneridae</taxon>
        <taxon>Pentapetalae</taxon>
        <taxon>asterids</taxon>
        <taxon>Ericales</taxon>
        <taxon>Theaceae</taxon>
        <taxon>Camellia</taxon>
    </lineage>
</organism>
<comment type="caution">
    <text evidence="1">The sequence shown here is derived from an EMBL/GenBank/DDBJ whole genome shotgun (WGS) entry which is preliminary data.</text>
</comment>
<name>A0ACC0ILG4_9ERIC</name>